<dbReference type="AlphaFoldDB" id="G7WAL6"/>
<dbReference type="HOGENOM" id="CLU_2272829_0_0_9"/>
<dbReference type="PATRIC" id="fig|768706.3.peg.1088"/>
<dbReference type="OrthoDB" id="1799199at2"/>
<dbReference type="RefSeq" id="WP_014183605.1">
    <property type="nucleotide sequence ID" value="NC_016584.1"/>
</dbReference>
<name>G7WAL6_DESOD</name>
<dbReference type="eggNOG" id="ENOG502ZJBR">
    <property type="taxonomic scope" value="Bacteria"/>
</dbReference>
<dbReference type="KEGG" id="dor:Desor_1111"/>
<gene>
    <name evidence="1" type="ordered locus">Desor_1111</name>
</gene>
<reference evidence="1 2" key="2">
    <citation type="journal article" date="2012" name="J. Bacteriol.">
        <title>Complete genome sequences of Desulfosporosinus orientis DSM765T, Desulfosporosinus youngiae DSM17734T, Desulfosporosinus meridiei DSM13257T, and Desulfosporosinus acidiphilus DSM22704T.</title>
        <authorList>
            <person name="Pester M."/>
            <person name="Brambilla E."/>
            <person name="Alazard D."/>
            <person name="Rattei T."/>
            <person name="Weinmaier T."/>
            <person name="Han J."/>
            <person name="Lucas S."/>
            <person name="Lapidus A."/>
            <person name="Cheng J.F."/>
            <person name="Goodwin L."/>
            <person name="Pitluck S."/>
            <person name="Peters L."/>
            <person name="Ovchinnikova G."/>
            <person name="Teshima H."/>
            <person name="Detter J.C."/>
            <person name="Han C.S."/>
            <person name="Tapia R."/>
            <person name="Land M.L."/>
            <person name="Hauser L."/>
            <person name="Kyrpides N.C."/>
            <person name="Ivanova N.N."/>
            <person name="Pagani I."/>
            <person name="Huntmann M."/>
            <person name="Wei C.L."/>
            <person name="Davenport K.W."/>
            <person name="Daligault H."/>
            <person name="Chain P.S."/>
            <person name="Chen A."/>
            <person name="Mavromatis K."/>
            <person name="Markowitz V."/>
            <person name="Szeto E."/>
            <person name="Mikhailova N."/>
            <person name="Pati A."/>
            <person name="Wagner M."/>
            <person name="Woyke T."/>
            <person name="Ollivier B."/>
            <person name="Klenk H.P."/>
            <person name="Spring S."/>
            <person name="Loy A."/>
        </authorList>
    </citation>
    <scope>NUCLEOTIDE SEQUENCE [LARGE SCALE GENOMIC DNA]</scope>
    <source>
        <strain evidence="2">ATCC 19365 / DSM 765 / NCIMB 8382 / VKM B-1628</strain>
    </source>
</reference>
<dbReference type="EMBL" id="CP003108">
    <property type="protein sequence ID" value="AET66784.1"/>
    <property type="molecule type" value="Genomic_DNA"/>
</dbReference>
<evidence type="ECO:0008006" key="3">
    <source>
        <dbReference type="Google" id="ProtNLM"/>
    </source>
</evidence>
<reference evidence="2" key="1">
    <citation type="submission" date="2011-11" db="EMBL/GenBank/DDBJ databases">
        <title>Complete sequence of Desulfosporosinus orientis DSM 765.</title>
        <authorList>
            <person name="Lucas S."/>
            <person name="Han J."/>
            <person name="Lapidus A."/>
            <person name="Cheng J.-F."/>
            <person name="Goodwin L."/>
            <person name="Pitluck S."/>
            <person name="Peters L."/>
            <person name="Ovchinnikova G."/>
            <person name="Teshima H."/>
            <person name="Detter J.C."/>
            <person name="Han C."/>
            <person name="Tapia R."/>
            <person name="Land M."/>
            <person name="Hauser L."/>
            <person name="Kyrpides N."/>
            <person name="Ivanova N."/>
            <person name="Pagani I."/>
            <person name="Pester M."/>
            <person name="Spring S."/>
            <person name="Ollivier B."/>
            <person name="Rattei T."/>
            <person name="Klenk H.-P."/>
            <person name="Wagner M."/>
            <person name="Loy A."/>
            <person name="Woyke T."/>
        </authorList>
    </citation>
    <scope>NUCLEOTIDE SEQUENCE [LARGE SCALE GENOMIC DNA]</scope>
    <source>
        <strain evidence="2">ATCC 19365 / DSM 765 / NCIMB 8382 / VKM B-1628</strain>
    </source>
</reference>
<keyword evidence="2" id="KW-1185">Reference proteome</keyword>
<dbReference type="Gene3D" id="1.20.1290.10">
    <property type="entry name" value="AhpD-like"/>
    <property type="match status" value="1"/>
</dbReference>
<dbReference type="InterPro" id="IPR029032">
    <property type="entry name" value="AhpD-like"/>
</dbReference>
<dbReference type="SUPFAM" id="SSF69118">
    <property type="entry name" value="AhpD-like"/>
    <property type="match status" value="1"/>
</dbReference>
<dbReference type="Proteomes" id="UP000006346">
    <property type="component" value="Chromosome"/>
</dbReference>
<evidence type="ECO:0000313" key="1">
    <source>
        <dbReference type="EMBL" id="AET66784.1"/>
    </source>
</evidence>
<organism evidence="1 2">
    <name type="scientific">Desulfosporosinus orientis (strain ATCC 19365 / DSM 765 / NCIMB 8382 / VKM B-1628 / Singapore I)</name>
    <name type="common">Desulfotomaculum orientis</name>
    <dbReference type="NCBI Taxonomy" id="768706"/>
    <lineage>
        <taxon>Bacteria</taxon>
        <taxon>Bacillati</taxon>
        <taxon>Bacillota</taxon>
        <taxon>Clostridia</taxon>
        <taxon>Eubacteriales</taxon>
        <taxon>Desulfitobacteriaceae</taxon>
        <taxon>Desulfosporosinus</taxon>
    </lineage>
</organism>
<evidence type="ECO:0000313" key="2">
    <source>
        <dbReference type="Proteomes" id="UP000006346"/>
    </source>
</evidence>
<sequence length="89" mass="9602">MSLDQRTVVAAQISAAAACNALAALRLAITEGLEAGLSKEEIQEVVNLAKNVQQQPISHVTHLTDQMLREQKKKPHVHSPNCGCGEHHS</sequence>
<dbReference type="PROSITE" id="PS51257">
    <property type="entry name" value="PROKAR_LIPOPROTEIN"/>
    <property type="match status" value="1"/>
</dbReference>
<dbReference type="STRING" id="768706.Desor_1111"/>
<protein>
    <recommendedName>
        <fullName evidence="3">Carboxymuconolactone decarboxylase-like domain-containing protein</fullName>
    </recommendedName>
</protein>
<proteinExistence type="predicted"/>
<accession>G7WAL6</accession>